<dbReference type="Pfam" id="PF00831">
    <property type="entry name" value="Ribosomal_L29"/>
    <property type="match status" value="1"/>
</dbReference>
<keyword evidence="2 5" id="KW-0689">Ribosomal protein</keyword>
<organism evidence="6 7">
    <name type="scientific">Wenzhouxiangella limi</name>
    <dbReference type="NCBI Taxonomy" id="2707351"/>
    <lineage>
        <taxon>Bacteria</taxon>
        <taxon>Pseudomonadati</taxon>
        <taxon>Pseudomonadota</taxon>
        <taxon>Gammaproteobacteria</taxon>
        <taxon>Chromatiales</taxon>
        <taxon>Wenzhouxiangellaceae</taxon>
        <taxon>Wenzhouxiangella</taxon>
    </lineage>
</organism>
<dbReference type="Proteomes" id="UP000484885">
    <property type="component" value="Unassembled WGS sequence"/>
</dbReference>
<dbReference type="Gene3D" id="1.10.287.310">
    <property type="match status" value="1"/>
</dbReference>
<evidence type="ECO:0000256" key="1">
    <source>
        <dbReference type="ARBA" id="ARBA00009254"/>
    </source>
</evidence>
<dbReference type="GO" id="GO:0003735">
    <property type="term" value="F:structural constituent of ribosome"/>
    <property type="evidence" value="ECO:0007669"/>
    <property type="project" value="InterPro"/>
</dbReference>
<reference evidence="6 7" key="1">
    <citation type="submission" date="2020-02" db="EMBL/GenBank/DDBJ databases">
        <authorList>
            <person name="Zhang X.-Y."/>
        </authorList>
    </citation>
    <scope>NUCLEOTIDE SEQUENCE [LARGE SCALE GENOMIC DNA]</scope>
    <source>
        <strain evidence="6 7">C33</strain>
    </source>
</reference>
<keyword evidence="7" id="KW-1185">Reference proteome</keyword>
<dbReference type="CDD" id="cd00427">
    <property type="entry name" value="Ribosomal_L29_HIP"/>
    <property type="match status" value="1"/>
</dbReference>
<dbReference type="PANTHER" id="PTHR10916">
    <property type="entry name" value="60S RIBOSOMAL PROTEIN L35/50S RIBOSOMAL PROTEIN L29"/>
    <property type="match status" value="1"/>
</dbReference>
<dbReference type="InterPro" id="IPR050063">
    <property type="entry name" value="Ribosomal_protein_uL29"/>
</dbReference>
<name>A0A845VGT6_9GAMM</name>
<dbReference type="NCBIfam" id="TIGR00012">
    <property type="entry name" value="L29"/>
    <property type="match status" value="1"/>
</dbReference>
<gene>
    <name evidence="5 6" type="primary">rpmC</name>
    <name evidence="6" type="ORF">G3I74_11825</name>
</gene>
<dbReference type="RefSeq" id="WP_164211816.1">
    <property type="nucleotide sequence ID" value="NZ_JAAGSC010000042.1"/>
</dbReference>
<dbReference type="AlphaFoldDB" id="A0A845VGT6"/>
<evidence type="ECO:0000256" key="2">
    <source>
        <dbReference type="ARBA" id="ARBA00022980"/>
    </source>
</evidence>
<proteinExistence type="inferred from homology"/>
<evidence type="ECO:0000256" key="4">
    <source>
        <dbReference type="ARBA" id="ARBA00035204"/>
    </source>
</evidence>
<comment type="caution">
    <text evidence="6">The sequence shown here is derived from an EMBL/GenBank/DDBJ whole genome shotgun (WGS) entry which is preliminary data.</text>
</comment>
<evidence type="ECO:0000256" key="3">
    <source>
        <dbReference type="ARBA" id="ARBA00023274"/>
    </source>
</evidence>
<dbReference type="FunFam" id="1.10.287.310:FF:000001">
    <property type="entry name" value="50S ribosomal protein L29"/>
    <property type="match status" value="1"/>
</dbReference>
<evidence type="ECO:0000313" key="7">
    <source>
        <dbReference type="Proteomes" id="UP000484885"/>
    </source>
</evidence>
<evidence type="ECO:0000313" key="6">
    <source>
        <dbReference type="EMBL" id="NDY96419.1"/>
    </source>
</evidence>
<dbReference type="GO" id="GO:0006412">
    <property type="term" value="P:translation"/>
    <property type="evidence" value="ECO:0007669"/>
    <property type="project" value="UniProtKB-UniRule"/>
</dbReference>
<dbReference type="InterPro" id="IPR036049">
    <property type="entry name" value="Ribosomal_uL29_sf"/>
</dbReference>
<keyword evidence="3 5" id="KW-0687">Ribonucleoprotein</keyword>
<dbReference type="GO" id="GO:0022625">
    <property type="term" value="C:cytosolic large ribosomal subunit"/>
    <property type="evidence" value="ECO:0007669"/>
    <property type="project" value="TreeGrafter"/>
</dbReference>
<comment type="similarity">
    <text evidence="1 5">Belongs to the universal ribosomal protein uL29 family.</text>
</comment>
<dbReference type="EMBL" id="JAAGSC010000042">
    <property type="protein sequence ID" value="NDY96419.1"/>
    <property type="molecule type" value="Genomic_DNA"/>
</dbReference>
<sequence>MKAAELRQKDAAELNEMLLKLRKEQFGLRIQHANGTLNNRNEMRHVRRDIARVKTVLNQLQGKSA</sequence>
<dbReference type="PANTHER" id="PTHR10916:SF0">
    <property type="entry name" value="LARGE RIBOSOMAL SUBUNIT PROTEIN UL29C"/>
    <property type="match status" value="1"/>
</dbReference>
<evidence type="ECO:0000256" key="5">
    <source>
        <dbReference type="HAMAP-Rule" id="MF_00374"/>
    </source>
</evidence>
<dbReference type="HAMAP" id="MF_00374">
    <property type="entry name" value="Ribosomal_uL29"/>
    <property type="match status" value="1"/>
</dbReference>
<accession>A0A845VGT6</accession>
<dbReference type="SUPFAM" id="SSF46561">
    <property type="entry name" value="Ribosomal protein L29 (L29p)"/>
    <property type="match status" value="1"/>
</dbReference>
<protein>
    <recommendedName>
        <fullName evidence="4 5">Large ribosomal subunit protein uL29</fullName>
    </recommendedName>
</protein>
<dbReference type="InterPro" id="IPR001854">
    <property type="entry name" value="Ribosomal_uL29"/>
</dbReference>